<dbReference type="eggNOG" id="ENOG5032SD1">
    <property type="taxonomic scope" value="Bacteria"/>
</dbReference>
<evidence type="ECO:0000313" key="1">
    <source>
        <dbReference type="EMBL" id="CAO98050.1"/>
    </source>
</evidence>
<evidence type="ECO:0000313" key="2">
    <source>
        <dbReference type="Proteomes" id="UP000001726"/>
    </source>
</evidence>
<dbReference type="KEGG" id="eta:ETA_30040"/>
<dbReference type="AlphaFoldDB" id="B2VCU5"/>
<dbReference type="EMBL" id="CU468135">
    <property type="protein sequence ID" value="CAO98050.1"/>
    <property type="molecule type" value="Genomic_DNA"/>
</dbReference>
<dbReference type="HOGENOM" id="CLU_1692756_0_0_6"/>
<dbReference type="OrthoDB" id="6593193at2"/>
<dbReference type="RefSeq" id="WP_012442701.1">
    <property type="nucleotide sequence ID" value="NC_010694.1"/>
</dbReference>
<reference evidence="1 2" key="1">
    <citation type="journal article" date="2008" name="Environ. Microbiol.">
        <title>The genome of Erwinia tasmaniensis strain Et1/99, a non-pathogenic bacterium in the genus Erwinia.</title>
        <authorList>
            <person name="Kube M."/>
            <person name="Migdoll A.M."/>
            <person name="Mueller I."/>
            <person name="Kuhl H."/>
            <person name="Beck A."/>
            <person name="Reinhardt R."/>
            <person name="Geider K."/>
        </authorList>
    </citation>
    <scope>NUCLEOTIDE SEQUENCE [LARGE SCALE GENOMIC DNA]</scope>
    <source>
        <strain evidence="2">DSM 17950 / CFBP 7177 / CIP 109463 / NCPPB 4357 / Et1/99</strain>
    </source>
</reference>
<proteinExistence type="predicted"/>
<name>B2VCU5_ERWT9</name>
<organism evidence="1 2">
    <name type="scientific">Erwinia tasmaniensis (strain DSM 17950 / CFBP 7177 / CIP 109463 / NCPPB 4357 / Et1/99)</name>
    <dbReference type="NCBI Taxonomy" id="465817"/>
    <lineage>
        <taxon>Bacteria</taxon>
        <taxon>Pseudomonadati</taxon>
        <taxon>Pseudomonadota</taxon>
        <taxon>Gammaproteobacteria</taxon>
        <taxon>Enterobacterales</taxon>
        <taxon>Erwiniaceae</taxon>
        <taxon>Erwinia</taxon>
    </lineage>
</organism>
<accession>B2VCU5</accession>
<dbReference type="Proteomes" id="UP000001726">
    <property type="component" value="Chromosome"/>
</dbReference>
<keyword evidence="2" id="KW-1185">Reference proteome</keyword>
<sequence length="164" mass="18457">MSRLAIFFVAFCSVVILAASILHLTIKPAFSCESPFSILQSINSDIIRSNGIIYANMTDKNILIRIDGLLNHKDKKSIISRTLMLKYEVYNKGANLYKIISVDTFRDAVDDADDEISNNLLFDKKPGKNIIFIKRSGDNLLLLGNGSFPQYACGAYREKRPFSR</sequence>
<protein>
    <submittedName>
        <fullName evidence="1">Uncharacterized protein</fullName>
    </submittedName>
</protein>
<gene>
    <name evidence="1" type="ordered locus">ETA_30040</name>
</gene>